<organism evidence="3 4">
    <name type="scientific">Stylophora pistillata</name>
    <name type="common">Smooth cauliflower coral</name>
    <dbReference type="NCBI Taxonomy" id="50429"/>
    <lineage>
        <taxon>Eukaryota</taxon>
        <taxon>Metazoa</taxon>
        <taxon>Cnidaria</taxon>
        <taxon>Anthozoa</taxon>
        <taxon>Hexacorallia</taxon>
        <taxon>Scleractinia</taxon>
        <taxon>Astrocoeniina</taxon>
        <taxon>Pocilloporidae</taxon>
        <taxon>Stylophora</taxon>
    </lineage>
</organism>
<evidence type="ECO:0000313" key="4">
    <source>
        <dbReference type="Proteomes" id="UP000225706"/>
    </source>
</evidence>
<keyword evidence="4" id="KW-1185">Reference proteome</keyword>
<dbReference type="PROSITE" id="PS50056">
    <property type="entry name" value="TYR_PHOSPHATASE_2"/>
    <property type="match status" value="3"/>
</dbReference>
<comment type="caution">
    <text evidence="3">The sequence shown here is derived from an EMBL/GenBank/DDBJ whole genome shotgun (WGS) entry which is preliminary data.</text>
</comment>
<name>A0A2B4R6L3_STYPI</name>
<dbReference type="PRINTS" id="PR00700">
    <property type="entry name" value="PRTYPHPHTASE"/>
</dbReference>
<protein>
    <submittedName>
        <fullName evidence="3">Receptor-type tyrosine-protein phosphatase F</fullName>
    </submittedName>
</protein>
<dbReference type="PANTHER" id="PTHR19134:SF449">
    <property type="entry name" value="TYROSINE-PROTEIN PHOSPHATASE 1"/>
    <property type="match status" value="1"/>
</dbReference>
<dbReference type="SUPFAM" id="SSF52799">
    <property type="entry name" value="(Phosphotyrosine protein) phosphatases II"/>
    <property type="match status" value="3"/>
</dbReference>
<dbReference type="InterPro" id="IPR029021">
    <property type="entry name" value="Prot-tyrosine_phosphatase-like"/>
</dbReference>
<dbReference type="SMART" id="SM00194">
    <property type="entry name" value="PTPc"/>
    <property type="match status" value="1"/>
</dbReference>
<reference evidence="4" key="1">
    <citation type="journal article" date="2017" name="bioRxiv">
        <title>Comparative analysis of the genomes of Stylophora pistillata and Acropora digitifera provides evidence for extensive differences between species of corals.</title>
        <authorList>
            <person name="Voolstra C.R."/>
            <person name="Li Y."/>
            <person name="Liew Y.J."/>
            <person name="Baumgarten S."/>
            <person name="Zoccola D."/>
            <person name="Flot J.-F."/>
            <person name="Tambutte S."/>
            <person name="Allemand D."/>
            <person name="Aranda M."/>
        </authorList>
    </citation>
    <scope>NUCLEOTIDE SEQUENCE [LARGE SCALE GENOMIC DNA]</scope>
</reference>
<feature type="domain" description="Tyrosine specific protein phosphatases" evidence="2">
    <location>
        <begin position="14"/>
        <end position="62"/>
    </location>
</feature>
<dbReference type="Gene3D" id="3.90.190.10">
    <property type="entry name" value="Protein tyrosine phosphatase superfamily"/>
    <property type="match status" value="3"/>
</dbReference>
<dbReference type="InterPro" id="IPR000387">
    <property type="entry name" value="Tyr_Pase_dom"/>
</dbReference>
<accession>A0A2B4R6L3</accession>
<evidence type="ECO:0000259" key="1">
    <source>
        <dbReference type="PROSITE" id="PS50055"/>
    </source>
</evidence>
<dbReference type="STRING" id="50429.A0A2B4R6L3"/>
<dbReference type="EMBL" id="LSMT01001363">
    <property type="protein sequence ID" value="PFX12449.1"/>
    <property type="molecule type" value="Genomic_DNA"/>
</dbReference>
<dbReference type="AlphaFoldDB" id="A0A2B4R6L3"/>
<proteinExistence type="predicted"/>
<dbReference type="InterPro" id="IPR050348">
    <property type="entry name" value="Protein-Tyr_Phosphatase"/>
</dbReference>
<dbReference type="SMART" id="SM00404">
    <property type="entry name" value="PTPc_motif"/>
    <property type="match status" value="3"/>
</dbReference>
<dbReference type="PROSITE" id="PS50055">
    <property type="entry name" value="TYR_PHOSPHATASE_PTP"/>
    <property type="match status" value="1"/>
</dbReference>
<sequence length="321" mass="36083">MRTRIKRVELSEVAGVGRTGTYIAIDAMLESAEKIKTVFIQNYVQVMRKSRPQMIQKDDQYVFLHQAVMEVLVCGNTEIVPQDLRITISKLAMVHKPSKKTGYEQEFKRLELVTDAEASQEEAKQVFMPANVVKNRFPNVVPQDVNFTAQEILDLMTAVQHSQQQSGNGVIVFQCSDGIGRSGCAATIMSVIERVKIEQTVDVFQTVKLVRAKRAGAVHVLLQDSCGLIRLFQHLLKLCRKLKSIAKYKSDGIGRSGCVATIMSVIERVKIEQTVDVFQTVKLVRAKRPGAVNTLEQYMFCYKTVVAYLDSFSTYSNFAEC</sequence>
<feature type="domain" description="Tyrosine specific protein phosphatases" evidence="2">
    <location>
        <begin position="226"/>
        <end position="299"/>
    </location>
</feature>
<dbReference type="InterPro" id="IPR003595">
    <property type="entry name" value="Tyr_Pase_cat"/>
</dbReference>
<dbReference type="Pfam" id="PF00102">
    <property type="entry name" value="Y_phosphatase"/>
    <property type="match status" value="3"/>
</dbReference>
<evidence type="ECO:0000259" key="2">
    <source>
        <dbReference type="PROSITE" id="PS50056"/>
    </source>
</evidence>
<gene>
    <name evidence="3" type="primary">ptprf</name>
    <name evidence="3" type="ORF">AWC38_SpisGene23593</name>
</gene>
<dbReference type="Proteomes" id="UP000225706">
    <property type="component" value="Unassembled WGS sequence"/>
</dbReference>
<dbReference type="InterPro" id="IPR000242">
    <property type="entry name" value="PTP_cat"/>
</dbReference>
<dbReference type="OrthoDB" id="6021362at2759"/>
<dbReference type="PANTHER" id="PTHR19134">
    <property type="entry name" value="RECEPTOR-TYPE TYROSINE-PROTEIN PHOSPHATASE"/>
    <property type="match status" value="1"/>
</dbReference>
<keyword evidence="3" id="KW-0675">Receptor</keyword>
<dbReference type="GO" id="GO:0004725">
    <property type="term" value="F:protein tyrosine phosphatase activity"/>
    <property type="evidence" value="ECO:0007669"/>
    <property type="project" value="InterPro"/>
</dbReference>
<feature type="domain" description="Tyrosine specific protein phosphatases" evidence="2">
    <location>
        <begin position="150"/>
        <end position="225"/>
    </location>
</feature>
<evidence type="ECO:0000313" key="3">
    <source>
        <dbReference type="EMBL" id="PFX12449.1"/>
    </source>
</evidence>
<feature type="domain" description="Tyrosine-protein phosphatase" evidence="1">
    <location>
        <begin position="8"/>
        <end position="308"/>
    </location>
</feature>